<gene>
    <name evidence="6" type="primary">ruvA</name>
    <name evidence="8" type="ORF">SAMN02745180_01815</name>
</gene>
<evidence type="ECO:0000256" key="2">
    <source>
        <dbReference type="ARBA" id="ARBA00022763"/>
    </source>
</evidence>
<dbReference type="InterPro" id="IPR013849">
    <property type="entry name" value="DNA_helicase_Holl-junc_RuvA_I"/>
</dbReference>
<keyword evidence="8" id="KW-0547">Nucleotide-binding</keyword>
<dbReference type="GO" id="GO:0000400">
    <property type="term" value="F:four-way junction DNA binding"/>
    <property type="evidence" value="ECO:0007669"/>
    <property type="project" value="UniProtKB-UniRule"/>
</dbReference>
<evidence type="ECO:0000256" key="1">
    <source>
        <dbReference type="ARBA" id="ARBA00022490"/>
    </source>
</evidence>
<dbReference type="InterPro" id="IPR010994">
    <property type="entry name" value="RuvA_2-like"/>
</dbReference>
<dbReference type="GO" id="GO:0005524">
    <property type="term" value="F:ATP binding"/>
    <property type="evidence" value="ECO:0007669"/>
    <property type="project" value="InterPro"/>
</dbReference>
<dbReference type="Pfam" id="PF07499">
    <property type="entry name" value="RuvA_C"/>
    <property type="match status" value="1"/>
</dbReference>
<accession>A0A1M5XUG3</accession>
<dbReference type="Gene3D" id="1.10.8.10">
    <property type="entry name" value="DNA helicase RuvA subunit, C-terminal domain"/>
    <property type="match status" value="1"/>
</dbReference>
<keyword evidence="8" id="KW-0347">Helicase</keyword>
<dbReference type="GO" id="GO:0006310">
    <property type="term" value="P:DNA recombination"/>
    <property type="evidence" value="ECO:0007669"/>
    <property type="project" value="UniProtKB-UniRule"/>
</dbReference>
<protein>
    <recommendedName>
        <fullName evidence="6">Holliday junction branch migration complex subunit RuvA</fullName>
    </recommendedName>
</protein>
<dbReference type="InterPro" id="IPR036267">
    <property type="entry name" value="RuvA_C_sf"/>
</dbReference>
<dbReference type="SMART" id="SM00278">
    <property type="entry name" value="HhH1"/>
    <property type="match status" value="2"/>
</dbReference>
<reference evidence="8 9" key="1">
    <citation type="submission" date="2016-11" db="EMBL/GenBank/DDBJ databases">
        <authorList>
            <person name="Jaros S."/>
            <person name="Januszkiewicz K."/>
            <person name="Wedrychowicz H."/>
        </authorList>
    </citation>
    <scope>NUCLEOTIDE SEQUENCE [LARGE SCALE GENOMIC DNA]</scope>
    <source>
        <strain evidence="8 9">DSM 13106</strain>
    </source>
</reference>
<comment type="subunit">
    <text evidence="6">Homotetramer. Forms an RuvA(8)-RuvB(12)-Holliday junction (HJ) complex. HJ DNA is sandwiched between 2 RuvA tetramers; dsDNA enters through RuvA and exits via RuvB. An RuvB hexamer assembles on each DNA strand where it exits the tetramer. Each RuvB hexamer is contacted by two RuvA subunits (via domain III) on 2 adjacent RuvB subunits; this complex drives branch migration. In the full resolvosome a probable DNA-RuvA(4)-RuvB(12)-RuvC(2) complex forms which resolves the HJ.</text>
</comment>
<keyword evidence="5 6" id="KW-0234">DNA repair</keyword>
<organism evidence="8 9">
    <name type="scientific">Sporanaerobacter acetigenes DSM 13106</name>
    <dbReference type="NCBI Taxonomy" id="1123281"/>
    <lineage>
        <taxon>Bacteria</taxon>
        <taxon>Bacillati</taxon>
        <taxon>Bacillota</taxon>
        <taxon>Tissierellia</taxon>
        <taxon>Tissierellales</taxon>
        <taxon>Sporanaerobacteraceae</taxon>
        <taxon>Sporanaerobacter</taxon>
    </lineage>
</organism>
<dbReference type="SUPFAM" id="SSF46929">
    <property type="entry name" value="DNA helicase RuvA subunit, C-terminal domain"/>
    <property type="match status" value="1"/>
</dbReference>
<comment type="domain">
    <text evidence="6">Has three domains with a flexible linker between the domains II and III and assumes an 'L' shape. Domain III is highly mobile and contacts RuvB.</text>
</comment>
<dbReference type="RefSeq" id="WP_072744482.1">
    <property type="nucleotide sequence ID" value="NZ_FQXR01000008.1"/>
</dbReference>
<dbReference type="CDD" id="cd14332">
    <property type="entry name" value="UBA_RuvA_C"/>
    <property type="match status" value="1"/>
</dbReference>
<keyword evidence="9" id="KW-1185">Reference proteome</keyword>
<dbReference type="Gene3D" id="1.10.150.20">
    <property type="entry name" value="5' to 3' exonuclease, C-terminal subdomain"/>
    <property type="match status" value="1"/>
</dbReference>
<evidence type="ECO:0000256" key="6">
    <source>
        <dbReference type="HAMAP-Rule" id="MF_00031"/>
    </source>
</evidence>
<dbReference type="EMBL" id="FQXR01000008">
    <property type="protein sequence ID" value="SHI03184.1"/>
    <property type="molecule type" value="Genomic_DNA"/>
</dbReference>
<dbReference type="GO" id="GO:0009378">
    <property type="term" value="F:four-way junction helicase activity"/>
    <property type="evidence" value="ECO:0007669"/>
    <property type="project" value="InterPro"/>
</dbReference>
<dbReference type="InterPro" id="IPR011114">
    <property type="entry name" value="RuvA_C"/>
</dbReference>
<sequence length="193" mass="21963">MYDYILGEVVEIREDYLVLDNNGIGYKIYTSKNSLSTLVDKERVKIYIYFNLREDGIFLYGFLTKEELNMFELLLLVSKIGPKIGIGILSTLSPNEIKLAIINNDVDSLCKAPGIGKKTANRIILELKDRIDDNINIDDTLDFIDDTNVEEAIRALCALGYTKKEIDEVICKIDIKDLTTEDIIKSVLKRMSK</sequence>
<dbReference type="GO" id="GO:0005737">
    <property type="term" value="C:cytoplasm"/>
    <property type="evidence" value="ECO:0007669"/>
    <property type="project" value="UniProtKB-SubCell"/>
</dbReference>
<comment type="subcellular location">
    <subcellularLocation>
        <location evidence="6">Cytoplasm</location>
    </subcellularLocation>
</comment>
<feature type="domain" description="Helix-hairpin-helix DNA-binding motif class 1" evidence="7">
    <location>
        <begin position="72"/>
        <end position="91"/>
    </location>
</feature>
<dbReference type="Pfam" id="PF14520">
    <property type="entry name" value="HHH_5"/>
    <property type="match status" value="1"/>
</dbReference>
<evidence type="ECO:0000256" key="3">
    <source>
        <dbReference type="ARBA" id="ARBA00023125"/>
    </source>
</evidence>
<dbReference type="GO" id="GO:0006281">
    <property type="term" value="P:DNA repair"/>
    <property type="evidence" value="ECO:0007669"/>
    <property type="project" value="UniProtKB-UniRule"/>
</dbReference>
<comment type="caution">
    <text evidence="6">Lacks conserved residue(s) required for the propagation of feature annotation.</text>
</comment>
<evidence type="ECO:0000313" key="8">
    <source>
        <dbReference type="EMBL" id="SHI03184.1"/>
    </source>
</evidence>
<evidence type="ECO:0000259" key="7">
    <source>
        <dbReference type="SMART" id="SM00278"/>
    </source>
</evidence>
<dbReference type="Pfam" id="PF01330">
    <property type="entry name" value="RuvA_N"/>
    <property type="match status" value="1"/>
</dbReference>
<evidence type="ECO:0000256" key="4">
    <source>
        <dbReference type="ARBA" id="ARBA00023172"/>
    </source>
</evidence>
<dbReference type="OrthoDB" id="5293449at2"/>
<keyword evidence="3 6" id="KW-0238">DNA-binding</keyword>
<keyword evidence="1 6" id="KW-0963">Cytoplasm</keyword>
<proteinExistence type="inferred from homology"/>
<dbReference type="InterPro" id="IPR000085">
    <property type="entry name" value="RuvA"/>
</dbReference>
<evidence type="ECO:0000256" key="5">
    <source>
        <dbReference type="ARBA" id="ARBA00023204"/>
    </source>
</evidence>
<keyword evidence="8" id="KW-0378">Hydrolase</keyword>
<dbReference type="GO" id="GO:0009379">
    <property type="term" value="C:Holliday junction helicase complex"/>
    <property type="evidence" value="ECO:0007669"/>
    <property type="project" value="InterPro"/>
</dbReference>
<dbReference type="STRING" id="1123281.SAMN02745180_01815"/>
<comment type="similarity">
    <text evidence="6">Belongs to the RuvA family.</text>
</comment>
<keyword evidence="4 6" id="KW-0233">DNA recombination</keyword>
<keyword evidence="2 6" id="KW-0227">DNA damage</keyword>
<dbReference type="SUPFAM" id="SSF47781">
    <property type="entry name" value="RuvA domain 2-like"/>
    <property type="match status" value="1"/>
</dbReference>
<dbReference type="HAMAP" id="MF_00031">
    <property type="entry name" value="DNA_HJ_migration_RuvA"/>
    <property type="match status" value="1"/>
</dbReference>
<dbReference type="InterPro" id="IPR003583">
    <property type="entry name" value="Hlx-hairpin-Hlx_DNA-bd_motif"/>
</dbReference>
<keyword evidence="8" id="KW-0067">ATP-binding</keyword>
<dbReference type="GO" id="GO:0048476">
    <property type="term" value="C:Holliday junction resolvase complex"/>
    <property type="evidence" value="ECO:0007669"/>
    <property type="project" value="UniProtKB-UniRule"/>
</dbReference>
<name>A0A1M5XUG3_9FIRM</name>
<comment type="function">
    <text evidence="6">The RuvA-RuvB-RuvC complex processes Holliday junction (HJ) DNA during genetic recombination and DNA repair, while the RuvA-RuvB complex plays an important role in the rescue of blocked DNA replication forks via replication fork reversal (RFR). RuvA specifically binds to HJ cruciform DNA, conferring on it an open structure. The RuvB hexamer acts as an ATP-dependent pump, pulling dsDNA into and through the RuvAB complex. HJ branch migration allows RuvC to scan DNA until it finds its consensus sequence, where it cleaves and resolves the cruciform DNA.</text>
</comment>
<dbReference type="Proteomes" id="UP000184389">
    <property type="component" value="Unassembled WGS sequence"/>
</dbReference>
<feature type="domain" description="Helix-hairpin-helix DNA-binding motif class 1" evidence="7">
    <location>
        <begin position="107"/>
        <end position="126"/>
    </location>
</feature>
<evidence type="ECO:0000313" key="9">
    <source>
        <dbReference type="Proteomes" id="UP000184389"/>
    </source>
</evidence>
<dbReference type="Gene3D" id="2.40.50.140">
    <property type="entry name" value="Nucleic acid-binding proteins"/>
    <property type="match status" value="1"/>
</dbReference>
<dbReference type="SUPFAM" id="SSF50249">
    <property type="entry name" value="Nucleic acid-binding proteins"/>
    <property type="match status" value="1"/>
</dbReference>
<dbReference type="InterPro" id="IPR012340">
    <property type="entry name" value="NA-bd_OB-fold"/>
</dbReference>
<dbReference type="NCBIfam" id="TIGR00084">
    <property type="entry name" value="ruvA"/>
    <property type="match status" value="1"/>
</dbReference>
<feature type="region of interest" description="Domain III" evidence="6">
    <location>
        <begin position="149"/>
        <end position="193"/>
    </location>
</feature>
<dbReference type="AlphaFoldDB" id="A0A1M5XUG3"/>